<keyword evidence="3" id="KW-1185">Reference proteome</keyword>
<name>A0A6P1TDA0_9GAMM</name>
<evidence type="ECO:0000313" key="4">
    <source>
        <dbReference type="Proteomes" id="UP000563601"/>
    </source>
</evidence>
<dbReference type="RefSeq" id="WP_161858010.1">
    <property type="nucleotide sequence ID" value="NZ_CP047491.1"/>
</dbReference>
<evidence type="ECO:0000313" key="1">
    <source>
        <dbReference type="EMBL" id="MBB5210896.1"/>
    </source>
</evidence>
<dbReference type="Proteomes" id="UP000464675">
    <property type="component" value="Chromosome"/>
</dbReference>
<dbReference type="Proteomes" id="UP000563601">
    <property type="component" value="Unassembled WGS sequence"/>
</dbReference>
<proteinExistence type="predicted"/>
<evidence type="ECO:0000313" key="2">
    <source>
        <dbReference type="EMBL" id="QHQ38682.1"/>
    </source>
</evidence>
<reference evidence="1 4" key="2">
    <citation type="submission" date="2020-08" db="EMBL/GenBank/DDBJ databases">
        <title>Genomic Encyclopedia of Type Strains, Phase IV (KMG-IV): sequencing the most valuable type-strain genomes for metagenomic binning, comparative biology and taxonomic classification.</title>
        <authorList>
            <person name="Goeker M."/>
        </authorList>
    </citation>
    <scope>NUCLEOTIDE SEQUENCE [LARGE SCALE GENOMIC DNA]</scope>
    <source>
        <strain evidence="1 4">DSM 11525</strain>
    </source>
</reference>
<dbReference type="EMBL" id="JACHHR010000001">
    <property type="protein sequence ID" value="MBB5210896.1"/>
    <property type="molecule type" value="Genomic_DNA"/>
</dbReference>
<sequence length="146" mass="16818">MNRINLDGQDLIFLSQDDISNILETKTFEGFSLSHYDILAPVLQEYREYSGVEIALMGARGRFQLICFVSVSGKKYRVHIEDVICEHCEKRSGISGTPGVWDLYQFCKDPHAVHSRAMALPVKKCIHCSRSLNRRHTIWFEHEQCS</sequence>
<dbReference type="AlphaFoldDB" id="A0A6P1TDA0"/>
<organism evidence="1 4">
    <name type="scientific">Microbulbifer hydrolyticus</name>
    <dbReference type="NCBI Taxonomy" id="48074"/>
    <lineage>
        <taxon>Bacteria</taxon>
        <taxon>Pseudomonadati</taxon>
        <taxon>Pseudomonadota</taxon>
        <taxon>Gammaproteobacteria</taxon>
        <taxon>Cellvibrionales</taxon>
        <taxon>Microbulbiferaceae</taxon>
        <taxon>Microbulbifer</taxon>
    </lineage>
</organism>
<gene>
    <name evidence="2" type="ORF">GTQ55_06550</name>
    <name evidence="1" type="ORF">HNQ53_001084</name>
</gene>
<dbReference type="EMBL" id="CP047491">
    <property type="protein sequence ID" value="QHQ38682.1"/>
    <property type="molecule type" value="Genomic_DNA"/>
</dbReference>
<protein>
    <submittedName>
        <fullName evidence="1">Uncharacterized protein</fullName>
    </submittedName>
</protein>
<accession>A0A6P1TDA0</accession>
<evidence type="ECO:0000313" key="3">
    <source>
        <dbReference type="Proteomes" id="UP000464675"/>
    </source>
</evidence>
<dbReference type="OrthoDB" id="9255563at2"/>
<reference evidence="2 3" key="1">
    <citation type="submission" date="2020-01" db="EMBL/GenBank/DDBJ databases">
        <title>The possibility of degradation of plastic by Microbulbifer hydrolyticus IRE-31.</title>
        <authorList>
            <person name="Liu L."/>
        </authorList>
    </citation>
    <scope>NUCLEOTIDE SEQUENCE [LARGE SCALE GENOMIC DNA]</scope>
    <source>
        <strain evidence="2 3">IRE-31</strain>
    </source>
</reference>